<dbReference type="InterPro" id="IPR011990">
    <property type="entry name" value="TPR-like_helical_dom_sf"/>
</dbReference>
<dbReference type="Proteomes" id="UP000054988">
    <property type="component" value="Unassembled WGS sequence"/>
</dbReference>
<accession>A0A0W0FTR4</accession>
<organism evidence="2 3">
    <name type="scientific">Moniliophthora roreri</name>
    <name type="common">Frosty pod rot fungus</name>
    <name type="synonym">Monilia roreri</name>
    <dbReference type="NCBI Taxonomy" id="221103"/>
    <lineage>
        <taxon>Eukaryota</taxon>
        <taxon>Fungi</taxon>
        <taxon>Dikarya</taxon>
        <taxon>Basidiomycota</taxon>
        <taxon>Agaricomycotina</taxon>
        <taxon>Agaricomycetes</taxon>
        <taxon>Agaricomycetidae</taxon>
        <taxon>Agaricales</taxon>
        <taxon>Marasmiineae</taxon>
        <taxon>Marasmiaceae</taxon>
        <taxon>Moniliophthora</taxon>
    </lineage>
</organism>
<dbReference type="GO" id="GO:0101031">
    <property type="term" value="C:protein folding chaperone complex"/>
    <property type="evidence" value="ECO:0007669"/>
    <property type="project" value="TreeGrafter"/>
</dbReference>
<dbReference type="PANTHER" id="PTHR46423">
    <property type="entry name" value="RNA POLYMERASE II-ASSOCIATED PROTEIN 3"/>
    <property type="match status" value="1"/>
</dbReference>
<dbReference type="EMBL" id="LATX01001642">
    <property type="protein sequence ID" value="KTB39743.1"/>
    <property type="molecule type" value="Genomic_DNA"/>
</dbReference>
<keyword evidence="1" id="KW-0802">TPR repeat</keyword>
<reference evidence="2 3" key="1">
    <citation type="submission" date="2015-12" db="EMBL/GenBank/DDBJ databases">
        <title>Draft genome sequence of Moniliophthora roreri, the causal agent of frosty pod rot of cacao.</title>
        <authorList>
            <person name="Aime M.C."/>
            <person name="Diaz-Valderrama J.R."/>
            <person name="Kijpornyongpan T."/>
            <person name="Phillips-Mora W."/>
        </authorList>
    </citation>
    <scope>NUCLEOTIDE SEQUENCE [LARGE SCALE GENOMIC DNA]</scope>
    <source>
        <strain evidence="2 3">MCA 2952</strain>
    </source>
</reference>
<comment type="caution">
    <text evidence="2">The sequence shown here is derived from an EMBL/GenBank/DDBJ whole genome shotgun (WGS) entry which is preliminary data.</text>
</comment>
<sequence length="150" mass="16925">MSTSEQKLKEETNKHIYQQKYVSAAIKYRQAIELDPKNTTLSANHALCRLKLKHYPDVVEDASEVQSCEAQPMLREGICLGSMIGRGSRHSAVCYGSSFETRPDTSEIALKETVEPQYPDLQRGMDTIEHGFNFLLVFDDTNLAAHNISF</sequence>
<evidence type="ECO:0000313" key="3">
    <source>
        <dbReference type="Proteomes" id="UP000054988"/>
    </source>
</evidence>
<protein>
    <submittedName>
        <fullName evidence="2">Uncharacterized protein</fullName>
    </submittedName>
</protein>
<proteinExistence type="predicted"/>
<gene>
    <name evidence="2" type="ORF">WG66_7698</name>
</gene>
<dbReference type="AlphaFoldDB" id="A0A0W0FTR4"/>
<name>A0A0W0FTR4_MONRR</name>
<evidence type="ECO:0000313" key="2">
    <source>
        <dbReference type="EMBL" id="KTB39743.1"/>
    </source>
</evidence>
<dbReference type="SUPFAM" id="SSF48452">
    <property type="entry name" value="TPR-like"/>
    <property type="match status" value="1"/>
</dbReference>
<dbReference type="Gene3D" id="1.25.40.10">
    <property type="entry name" value="Tetratricopeptide repeat domain"/>
    <property type="match status" value="1"/>
</dbReference>
<dbReference type="InterPro" id="IPR051966">
    <property type="entry name" value="RPAP3"/>
</dbReference>
<dbReference type="PANTHER" id="PTHR46423:SF1">
    <property type="entry name" value="RNA POLYMERASE II-ASSOCIATED PROTEIN 3"/>
    <property type="match status" value="1"/>
</dbReference>
<evidence type="ECO:0000256" key="1">
    <source>
        <dbReference type="ARBA" id="ARBA00022803"/>
    </source>
</evidence>